<name>A0A5B7FTQ4_PORTR</name>
<dbReference type="AlphaFoldDB" id="A0A5B7FTQ4"/>
<dbReference type="Proteomes" id="UP000324222">
    <property type="component" value="Unassembled WGS sequence"/>
</dbReference>
<dbReference type="OrthoDB" id="6350517at2759"/>
<sequence length="97" mass="10913">MNGPQALFSSFSQDILFSVPEIEEALSTSEDCSERYSRNVQQTLPQSRVTEYEYGKVGHDMPFKGVGPLALSVLKGMCNTRYLVFQEMVNNIDSIEI</sequence>
<evidence type="ECO:0000313" key="2">
    <source>
        <dbReference type="Proteomes" id="UP000324222"/>
    </source>
</evidence>
<dbReference type="EMBL" id="VSRR010010031">
    <property type="protein sequence ID" value="MPC51210.1"/>
    <property type="molecule type" value="Genomic_DNA"/>
</dbReference>
<protein>
    <submittedName>
        <fullName evidence="1">Uncharacterized protein</fullName>
    </submittedName>
</protein>
<organism evidence="1 2">
    <name type="scientific">Portunus trituberculatus</name>
    <name type="common">Swimming crab</name>
    <name type="synonym">Neptunus trituberculatus</name>
    <dbReference type="NCBI Taxonomy" id="210409"/>
    <lineage>
        <taxon>Eukaryota</taxon>
        <taxon>Metazoa</taxon>
        <taxon>Ecdysozoa</taxon>
        <taxon>Arthropoda</taxon>
        <taxon>Crustacea</taxon>
        <taxon>Multicrustacea</taxon>
        <taxon>Malacostraca</taxon>
        <taxon>Eumalacostraca</taxon>
        <taxon>Eucarida</taxon>
        <taxon>Decapoda</taxon>
        <taxon>Pleocyemata</taxon>
        <taxon>Brachyura</taxon>
        <taxon>Eubrachyura</taxon>
        <taxon>Portunoidea</taxon>
        <taxon>Portunidae</taxon>
        <taxon>Portuninae</taxon>
        <taxon>Portunus</taxon>
    </lineage>
</organism>
<accession>A0A5B7FTQ4</accession>
<evidence type="ECO:0000313" key="1">
    <source>
        <dbReference type="EMBL" id="MPC51210.1"/>
    </source>
</evidence>
<reference evidence="1 2" key="1">
    <citation type="submission" date="2019-05" db="EMBL/GenBank/DDBJ databases">
        <title>Another draft genome of Portunus trituberculatus and its Hox gene families provides insights of decapod evolution.</title>
        <authorList>
            <person name="Jeong J.-H."/>
            <person name="Song I."/>
            <person name="Kim S."/>
            <person name="Choi T."/>
            <person name="Kim D."/>
            <person name="Ryu S."/>
            <person name="Kim W."/>
        </authorList>
    </citation>
    <scope>NUCLEOTIDE SEQUENCE [LARGE SCALE GENOMIC DNA]</scope>
    <source>
        <tissue evidence="1">Muscle</tissue>
    </source>
</reference>
<proteinExistence type="predicted"/>
<comment type="caution">
    <text evidence="1">The sequence shown here is derived from an EMBL/GenBank/DDBJ whole genome shotgun (WGS) entry which is preliminary data.</text>
</comment>
<keyword evidence="2" id="KW-1185">Reference proteome</keyword>
<gene>
    <name evidence="1" type="ORF">E2C01_045052</name>
</gene>